<dbReference type="Gene3D" id="2.60.40.1190">
    <property type="match status" value="1"/>
</dbReference>
<protein>
    <recommendedName>
        <fullName evidence="4">DOMON-like domain-containing protein</fullName>
    </recommendedName>
</protein>
<name>A0A7W8HVR4_9CAUL</name>
<organism evidence="2 3">
    <name type="scientific">Brevundimonas basaltis</name>
    <dbReference type="NCBI Taxonomy" id="472166"/>
    <lineage>
        <taxon>Bacteria</taxon>
        <taxon>Pseudomonadati</taxon>
        <taxon>Pseudomonadota</taxon>
        <taxon>Alphaproteobacteria</taxon>
        <taxon>Caulobacterales</taxon>
        <taxon>Caulobacteraceae</taxon>
        <taxon>Brevundimonas</taxon>
    </lineage>
</organism>
<reference evidence="2 3" key="1">
    <citation type="submission" date="2020-08" db="EMBL/GenBank/DDBJ databases">
        <title>Genomic Encyclopedia of Type Strains, Phase IV (KMG-IV): sequencing the most valuable type-strain genomes for metagenomic binning, comparative biology and taxonomic classification.</title>
        <authorList>
            <person name="Goeker M."/>
        </authorList>
    </citation>
    <scope>NUCLEOTIDE SEQUENCE [LARGE SCALE GENOMIC DNA]</scope>
    <source>
        <strain evidence="2 3">DSM 25335</strain>
    </source>
</reference>
<gene>
    <name evidence="2" type="ORF">HNQ67_000319</name>
</gene>
<feature type="region of interest" description="Disordered" evidence="1">
    <location>
        <begin position="1"/>
        <end position="23"/>
    </location>
</feature>
<sequence>MEARTAPAPSAVLQPHPGAGETPAAGVEVHIERDGLLLWLRFVVRGEVERIAWPAATAPGRADDLWRHTCFEAFVSTDDGYVEYNLSPSNQWASYRFNGPRIGMRAADEVATVEGLDGAGDMMALEARIALPPGAKRLGLSAVIEGADGAMSYWALAHPSAKPDFHHPDSFVLDLP</sequence>
<evidence type="ECO:0000256" key="1">
    <source>
        <dbReference type="SAM" id="MobiDB-lite"/>
    </source>
</evidence>
<evidence type="ECO:0008006" key="4">
    <source>
        <dbReference type="Google" id="ProtNLM"/>
    </source>
</evidence>
<dbReference type="Proteomes" id="UP000566663">
    <property type="component" value="Unassembled WGS sequence"/>
</dbReference>
<dbReference type="EMBL" id="JACHFZ010000001">
    <property type="protein sequence ID" value="MBB5290823.1"/>
    <property type="molecule type" value="Genomic_DNA"/>
</dbReference>
<evidence type="ECO:0000313" key="3">
    <source>
        <dbReference type="Proteomes" id="UP000566663"/>
    </source>
</evidence>
<accession>A0A7W8HVR4</accession>
<dbReference type="CDD" id="cd09627">
    <property type="entry name" value="DOMON_murB_like"/>
    <property type="match status" value="1"/>
</dbReference>
<proteinExistence type="predicted"/>
<comment type="caution">
    <text evidence="2">The sequence shown here is derived from an EMBL/GenBank/DDBJ whole genome shotgun (WGS) entry which is preliminary data.</text>
</comment>
<evidence type="ECO:0000313" key="2">
    <source>
        <dbReference type="EMBL" id="MBB5290823.1"/>
    </source>
</evidence>
<dbReference type="AlphaFoldDB" id="A0A7W8HVR4"/>
<dbReference type="RefSeq" id="WP_246347397.1">
    <property type="nucleotide sequence ID" value="NZ_BAAAFF010000004.1"/>
</dbReference>
<keyword evidence="3" id="KW-1185">Reference proteome</keyword>